<accession>A0A3N1D6P7</accession>
<sequence length="169" mass="17276">MRSLCALAAAALLALPATAASAAPVATSGMVVPIKAVEASGQALDVLLLYSCEPKNETAVLTASFSQTEAKPGARAAVSGKVKEDVECGTLRRHTIQIPVMRDGPLVPGSMATITTQLHNAAGVRLHTATSVKKVQAIKKRKKRGGGLSGKSNPLGSPLSGLFGSLIPR</sequence>
<gene>
    <name evidence="2" type="ORF">EDD29_6826</name>
</gene>
<proteinExistence type="predicted"/>
<evidence type="ECO:0000313" key="2">
    <source>
        <dbReference type="EMBL" id="ROO89139.1"/>
    </source>
</evidence>
<dbReference type="Proteomes" id="UP000272400">
    <property type="component" value="Unassembled WGS sequence"/>
</dbReference>
<feature type="chain" id="PRO_5018298268" evidence="1">
    <location>
        <begin position="23"/>
        <end position="169"/>
    </location>
</feature>
<reference evidence="2 3" key="1">
    <citation type="submission" date="2018-11" db="EMBL/GenBank/DDBJ databases">
        <title>Sequencing the genomes of 1000 actinobacteria strains.</title>
        <authorList>
            <person name="Klenk H.-P."/>
        </authorList>
    </citation>
    <scope>NUCLEOTIDE SEQUENCE [LARGE SCALE GENOMIC DNA]</scope>
    <source>
        <strain evidence="2 3">DSM 44254</strain>
    </source>
</reference>
<keyword evidence="3" id="KW-1185">Reference proteome</keyword>
<organism evidence="2 3">
    <name type="scientific">Actinocorallia herbida</name>
    <dbReference type="NCBI Taxonomy" id="58109"/>
    <lineage>
        <taxon>Bacteria</taxon>
        <taxon>Bacillati</taxon>
        <taxon>Actinomycetota</taxon>
        <taxon>Actinomycetes</taxon>
        <taxon>Streptosporangiales</taxon>
        <taxon>Thermomonosporaceae</taxon>
        <taxon>Actinocorallia</taxon>
    </lineage>
</organism>
<feature type="signal peptide" evidence="1">
    <location>
        <begin position="1"/>
        <end position="22"/>
    </location>
</feature>
<keyword evidence="1" id="KW-0732">Signal</keyword>
<dbReference type="AlphaFoldDB" id="A0A3N1D6P7"/>
<dbReference type="RefSeq" id="WP_123668286.1">
    <property type="nucleotide sequence ID" value="NZ_RJKE01000001.1"/>
</dbReference>
<name>A0A3N1D6P7_9ACTN</name>
<comment type="caution">
    <text evidence="2">The sequence shown here is derived from an EMBL/GenBank/DDBJ whole genome shotgun (WGS) entry which is preliminary data.</text>
</comment>
<evidence type="ECO:0000313" key="3">
    <source>
        <dbReference type="Proteomes" id="UP000272400"/>
    </source>
</evidence>
<evidence type="ECO:0000256" key="1">
    <source>
        <dbReference type="SAM" id="SignalP"/>
    </source>
</evidence>
<dbReference type="EMBL" id="RJKE01000001">
    <property type="protein sequence ID" value="ROO89139.1"/>
    <property type="molecule type" value="Genomic_DNA"/>
</dbReference>
<protein>
    <submittedName>
        <fullName evidence="2">Uncharacterized protein</fullName>
    </submittedName>
</protein>